<evidence type="ECO:0000313" key="2">
    <source>
        <dbReference type="EMBL" id="KHK95852.1"/>
    </source>
</evidence>
<organism evidence="2 3">
    <name type="scientific">Microbacterium mangrovi</name>
    <dbReference type="NCBI Taxonomy" id="1348253"/>
    <lineage>
        <taxon>Bacteria</taxon>
        <taxon>Bacillati</taxon>
        <taxon>Actinomycetota</taxon>
        <taxon>Actinomycetes</taxon>
        <taxon>Micrococcales</taxon>
        <taxon>Microbacteriaceae</taxon>
        <taxon>Microbacterium</taxon>
    </lineage>
</organism>
<keyword evidence="3" id="KW-1185">Reference proteome</keyword>
<dbReference type="STRING" id="1348253.LK09_17640"/>
<protein>
    <submittedName>
        <fullName evidence="2">Uncharacterized protein</fullName>
    </submittedName>
</protein>
<evidence type="ECO:0000256" key="1">
    <source>
        <dbReference type="SAM" id="MobiDB-lite"/>
    </source>
</evidence>
<name>A0A0B2A2M6_9MICO</name>
<feature type="region of interest" description="Disordered" evidence="1">
    <location>
        <begin position="1"/>
        <end position="31"/>
    </location>
</feature>
<feature type="compositionally biased region" description="Basic and acidic residues" evidence="1">
    <location>
        <begin position="11"/>
        <end position="31"/>
    </location>
</feature>
<dbReference type="EMBL" id="JTDK01000018">
    <property type="protein sequence ID" value="KHK95852.1"/>
    <property type="molecule type" value="Genomic_DNA"/>
</dbReference>
<gene>
    <name evidence="2" type="ORF">LK09_17640</name>
</gene>
<sequence>MVRGRQQLKRKAAEVRRAEAREQEDQAHRSAEELDALDRRLIQRWGGDAAALDRLGALSRDLEKLHREETKLLQQRDELVLWLHHRGQTWAMLSARTRLSRQALMKRMSNR</sequence>
<dbReference type="AlphaFoldDB" id="A0A0B2A2M6"/>
<dbReference type="Proteomes" id="UP000031030">
    <property type="component" value="Unassembled WGS sequence"/>
</dbReference>
<comment type="caution">
    <text evidence="2">The sequence shown here is derived from an EMBL/GenBank/DDBJ whole genome shotgun (WGS) entry which is preliminary data.</text>
</comment>
<feature type="compositionally biased region" description="Basic residues" evidence="1">
    <location>
        <begin position="1"/>
        <end position="10"/>
    </location>
</feature>
<accession>A0A0B2A2M6</accession>
<evidence type="ECO:0000313" key="3">
    <source>
        <dbReference type="Proteomes" id="UP000031030"/>
    </source>
</evidence>
<proteinExistence type="predicted"/>
<reference evidence="2 3" key="1">
    <citation type="submission" date="2014-11" db="EMBL/GenBank/DDBJ databases">
        <title>Genome sequence of Microbacterium mangrovi MUSC 115(T).</title>
        <authorList>
            <person name="Lee L.-H."/>
        </authorList>
    </citation>
    <scope>NUCLEOTIDE SEQUENCE [LARGE SCALE GENOMIC DNA]</scope>
    <source>
        <strain evidence="2 3">MUSC 115</strain>
    </source>
</reference>